<organism evidence="1 2">
    <name type="scientific">Riccia sorocarpa</name>
    <dbReference type="NCBI Taxonomy" id="122646"/>
    <lineage>
        <taxon>Eukaryota</taxon>
        <taxon>Viridiplantae</taxon>
        <taxon>Streptophyta</taxon>
        <taxon>Embryophyta</taxon>
        <taxon>Marchantiophyta</taxon>
        <taxon>Marchantiopsida</taxon>
        <taxon>Marchantiidae</taxon>
        <taxon>Marchantiales</taxon>
        <taxon>Ricciaceae</taxon>
        <taxon>Riccia</taxon>
    </lineage>
</organism>
<reference evidence="1 2" key="1">
    <citation type="submission" date="2024-09" db="EMBL/GenBank/DDBJ databases">
        <title>Chromosome-scale assembly of Riccia sorocarpa.</title>
        <authorList>
            <person name="Paukszto L."/>
        </authorList>
    </citation>
    <scope>NUCLEOTIDE SEQUENCE [LARGE SCALE GENOMIC DNA]</scope>
    <source>
        <strain evidence="1">LP-2024</strain>
        <tissue evidence="1">Aerial parts of the thallus</tissue>
    </source>
</reference>
<accession>A0ABD3I244</accession>
<evidence type="ECO:0000313" key="2">
    <source>
        <dbReference type="Proteomes" id="UP001633002"/>
    </source>
</evidence>
<evidence type="ECO:0000313" key="1">
    <source>
        <dbReference type="EMBL" id="KAL3696492.1"/>
    </source>
</evidence>
<comment type="caution">
    <text evidence="1">The sequence shown here is derived from an EMBL/GenBank/DDBJ whole genome shotgun (WGS) entry which is preliminary data.</text>
</comment>
<keyword evidence="2" id="KW-1185">Reference proteome</keyword>
<name>A0ABD3I244_9MARC</name>
<sequence>MGSEPLTLADVQTAVGNGLSSVFERVPVYVVGFEAPCAWPRKYTYRACNVVTGDGRHCLKSAERRTSCSDRHVWSNRRPVYRFQLKLCDGSMHGRTLKTTVFNNISVMLKRSASEFTALPVVKVAPRLAVAGRHYQIYRRTKCGFLYVRWVGECARNARNLDRFVPHMENHGFCGVDLDANAHALAELKPRIKKQVARHRRRKPVPKSKDFLQLGGSIKAAWVQTCRRKWKMFVAEAEESALFRFGPEPKAPEQTIFTILIDCLLLLDRRTDAGFWAERWNFDLQDCVLTASQTSLTVYGWCDTVETQLRLQEDQWPTPELSPKVRVAMRALKGIFPQVLPTESEVVRSFMQPIRVGLIKSGLEHMAWLKATIEWLQNCSSERMDARAKILFEEWLKTSKATVVNKLRYSLVQRFSRQFGVSEEEVAKKVRLDELFYDLGTDTSTVPDSADTSESELHLWVSTVVVLAIMLFTIQLISVTLPAWQPSSPTPYHLVRDRKGRRVILCSVSNCVEAFLEIPSFNSHLVRFHGRDAVRDADIHRAWKSMTATSRRRLRRELGPQDSIGNCLDFIRLRGTLAARWRISKRRKFKRLMTSAMEFKENRVALSGNPSDNAFEYIVRATYRSWKRHEKDAILARLRANLLDTLMTQYNLTEDEAIQQGQLDETIVDTSDDES</sequence>
<dbReference type="EMBL" id="JBJQOH010000002">
    <property type="protein sequence ID" value="KAL3696492.1"/>
    <property type="molecule type" value="Genomic_DNA"/>
</dbReference>
<proteinExistence type="predicted"/>
<dbReference type="Proteomes" id="UP001633002">
    <property type="component" value="Unassembled WGS sequence"/>
</dbReference>
<evidence type="ECO:0008006" key="3">
    <source>
        <dbReference type="Google" id="ProtNLM"/>
    </source>
</evidence>
<dbReference type="AlphaFoldDB" id="A0ABD3I244"/>
<gene>
    <name evidence="1" type="ORF">R1sor_010568</name>
</gene>
<protein>
    <recommendedName>
        <fullName evidence="3">C2H2-type domain-containing protein</fullName>
    </recommendedName>
</protein>